<sequence length="596" mass="65129">MTERSWFDPSRKPSQSFPRLHSHLGVSGLASHAGYIWSTGRDGTLRRYQLNHTGPNFLSYLGADKLPMEWGARVLVGPHGVLVLGFLEHLCVLWDPIQSRLVLQVECGGGHRSWDYHMDLSFQLTLVFIKDKQVHLSHHDLEQLVRLPLKAGLHSKALNCARLVPGRCSLLVSGSEDSTVRVTAVDGGLDSAVMRGHISSVRAVAVCPLDAQRTLVVSGGGRAELRVWLLTTKTGEFKLLNPFMNLLSSLHSHASSRIAQVQITMSFGLAQVRITSSKLAQVWSTSSGLAQVWFTFSGLVQVRITSFGLDGSLKNYQELASHRLKTESPANKGGPHIDVDPETRYMDLCCIPRQGSRSFLLIAACSDAWLRLFVVDPTTCGIRYLQGSRFHGCCVLTVSVTSCEGRHLVATAASDGQVAIWDMTTLVSSDLYAGETDTNNQGSPELELILNMKPHKAGVNCLEWLSQSSGQPVLASGGDDNCLVLTALGQPPHVTEQWQDSRAHVGQITGVKALEHRQLLLSCGVDQRVCVWGLTPGKVGATLQSQYCSSVPDLHGLEVWMNGSLIRACVYGQGMEVVEIEMCDDADDTKEFITEL</sequence>
<dbReference type="PANTHER" id="PTHR14344">
    <property type="entry name" value="WD REPEAT PROTEIN"/>
    <property type="match status" value="1"/>
</dbReference>
<dbReference type="InterPro" id="IPR051973">
    <property type="entry name" value="tRNA_Anticodon_Mtase-Reg"/>
</dbReference>
<dbReference type="PANTHER" id="PTHR14344:SF3">
    <property type="entry name" value="WD REPEAT-CONTAINING PROTEIN 6"/>
    <property type="match status" value="1"/>
</dbReference>
<keyword evidence="2" id="KW-0963">Cytoplasm</keyword>
<organism evidence="8">
    <name type="scientific">Timema genevievae</name>
    <name type="common">Walking stick</name>
    <dbReference type="NCBI Taxonomy" id="629358"/>
    <lineage>
        <taxon>Eukaryota</taxon>
        <taxon>Metazoa</taxon>
        <taxon>Ecdysozoa</taxon>
        <taxon>Arthropoda</taxon>
        <taxon>Hexapoda</taxon>
        <taxon>Insecta</taxon>
        <taxon>Pterygota</taxon>
        <taxon>Neoptera</taxon>
        <taxon>Polyneoptera</taxon>
        <taxon>Phasmatodea</taxon>
        <taxon>Timematodea</taxon>
        <taxon>Timematoidea</taxon>
        <taxon>Timematidae</taxon>
        <taxon>Timema</taxon>
    </lineage>
</organism>
<dbReference type="Gene3D" id="2.130.10.10">
    <property type="entry name" value="YVTN repeat-like/Quinoprotein amine dehydrogenase"/>
    <property type="match status" value="2"/>
</dbReference>
<accession>A0A7R9PPT9</accession>
<name>A0A7R9PPT9_TIMGE</name>
<keyword evidence="4" id="KW-0819">tRNA processing</keyword>
<evidence type="ECO:0000256" key="7">
    <source>
        <dbReference type="ARBA" id="ARBA00040154"/>
    </source>
</evidence>
<comment type="subcellular location">
    <subcellularLocation>
        <location evidence="1">Cytoplasm</location>
    </subcellularLocation>
</comment>
<dbReference type="InterPro" id="IPR001680">
    <property type="entry name" value="WD40_rpt"/>
</dbReference>
<evidence type="ECO:0000256" key="3">
    <source>
        <dbReference type="ARBA" id="ARBA00022574"/>
    </source>
</evidence>
<evidence type="ECO:0000256" key="1">
    <source>
        <dbReference type="ARBA" id="ARBA00004496"/>
    </source>
</evidence>
<dbReference type="GO" id="GO:0030488">
    <property type="term" value="P:tRNA methylation"/>
    <property type="evidence" value="ECO:0007669"/>
    <property type="project" value="TreeGrafter"/>
</dbReference>
<dbReference type="SMART" id="SM00320">
    <property type="entry name" value="WD40"/>
    <property type="match status" value="6"/>
</dbReference>
<dbReference type="Pfam" id="PF00400">
    <property type="entry name" value="WD40"/>
    <property type="match status" value="2"/>
</dbReference>
<keyword evidence="3" id="KW-0853">WD repeat</keyword>
<evidence type="ECO:0000256" key="6">
    <source>
        <dbReference type="ARBA" id="ARBA00038255"/>
    </source>
</evidence>
<dbReference type="InterPro" id="IPR036322">
    <property type="entry name" value="WD40_repeat_dom_sf"/>
</dbReference>
<comment type="similarity">
    <text evidence="6">Belongs to the WD repeat WDR6 family.</text>
</comment>
<evidence type="ECO:0000256" key="5">
    <source>
        <dbReference type="ARBA" id="ARBA00022737"/>
    </source>
</evidence>
<dbReference type="AlphaFoldDB" id="A0A7R9PPT9"/>
<dbReference type="EMBL" id="OE843232">
    <property type="protein sequence ID" value="CAD7602574.1"/>
    <property type="molecule type" value="Genomic_DNA"/>
</dbReference>
<protein>
    <recommendedName>
        <fullName evidence="7">tRNA (34-2'-O)-methyltransferase regulator WDR6</fullName>
    </recommendedName>
</protein>
<dbReference type="SUPFAM" id="SSF50978">
    <property type="entry name" value="WD40 repeat-like"/>
    <property type="match status" value="1"/>
</dbReference>
<reference evidence="8" key="1">
    <citation type="submission" date="2020-11" db="EMBL/GenBank/DDBJ databases">
        <authorList>
            <person name="Tran Van P."/>
        </authorList>
    </citation>
    <scope>NUCLEOTIDE SEQUENCE</scope>
</reference>
<evidence type="ECO:0000256" key="2">
    <source>
        <dbReference type="ARBA" id="ARBA00022490"/>
    </source>
</evidence>
<keyword evidence="5" id="KW-0677">Repeat</keyword>
<dbReference type="InterPro" id="IPR015943">
    <property type="entry name" value="WD40/YVTN_repeat-like_dom_sf"/>
</dbReference>
<proteinExistence type="inferred from homology"/>
<dbReference type="GO" id="GO:0005737">
    <property type="term" value="C:cytoplasm"/>
    <property type="evidence" value="ECO:0007669"/>
    <property type="project" value="UniProtKB-SubCell"/>
</dbReference>
<evidence type="ECO:0000256" key="4">
    <source>
        <dbReference type="ARBA" id="ARBA00022694"/>
    </source>
</evidence>
<evidence type="ECO:0000313" key="8">
    <source>
        <dbReference type="EMBL" id="CAD7602574.1"/>
    </source>
</evidence>
<gene>
    <name evidence="8" type="ORF">TGEB3V08_LOCUS8399</name>
</gene>